<feature type="compositionally biased region" description="Basic and acidic residues" evidence="1">
    <location>
        <begin position="19"/>
        <end position="32"/>
    </location>
</feature>
<gene>
    <name evidence="2" type="ORF">Lepil_0305</name>
</gene>
<dbReference type="SUPFAM" id="SSF160214">
    <property type="entry name" value="FlaG-like"/>
    <property type="match status" value="1"/>
</dbReference>
<dbReference type="EMBL" id="JH597773">
    <property type="protein sequence ID" value="EHQ05012.1"/>
    <property type="molecule type" value="Genomic_DNA"/>
</dbReference>
<organism evidence="2 3">
    <name type="scientific">Leptonema illini DSM 21528</name>
    <dbReference type="NCBI Taxonomy" id="929563"/>
    <lineage>
        <taxon>Bacteria</taxon>
        <taxon>Pseudomonadati</taxon>
        <taxon>Spirochaetota</taxon>
        <taxon>Spirochaetia</taxon>
        <taxon>Leptospirales</taxon>
        <taxon>Leptospiraceae</taxon>
        <taxon>Leptonema</taxon>
    </lineage>
</organism>
<dbReference type="InterPro" id="IPR035924">
    <property type="entry name" value="FlaG-like_sf"/>
</dbReference>
<proteinExistence type="predicted"/>
<dbReference type="Proteomes" id="UP000005737">
    <property type="component" value="Unassembled WGS sequence"/>
</dbReference>
<evidence type="ECO:0000313" key="3">
    <source>
        <dbReference type="Proteomes" id="UP000005737"/>
    </source>
</evidence>
<evidence type="ECO:0000256" key="1">
    <source>
        <dbReference type="SAM" id="MobiDB-lite"/>
    </source>
</evidence>
<feature type="region of interest" description="Disordered" evidence="1">
    <location>
        <begin position="15"/>
        <end position="44"/>
    </location>
</feature>
<accession>H2CJU8</accession>
<dbReference type="AlphaFoldDB" id="H2CJU8"/>
<reference evidence="2 3" key="1">
    <citation type="submission" date="2011-10" db="EMBL/GenBank/DDBJ databases">
        <title>The Improved High-Quality Draft genome of Leptonema illini DSM 21528.</title>
        <authorList>
            <consortium name="US DOE Joint Genome Institute (JGI-PGF)"/>
            <person name="Lucas S."/>
            <person name="Copeland A."/>
            <person name="Lapidus A."/>
            <person name="Glavina del Rio T."/>
            <person name="Dalin E."/>
            <person name="Tice H."/>
            <person name="Bruce D."/>
            <person name="Goodwin L."/>
            <person name="Pitluck S."/>
            <person name="Peters L."/>
            <person name="Mikhailova N."/>
            <person name="Held B."/>
            <person name="Kyrpides N."/>
            <person name="Mavromatis K."/>
            <person name="Ivanova N."/>
            <person name="Markowitz V."/>
            <person name="Cheng J.-F."/>
            <person name="Hugenholtz P."/>
            <person name="Woyke T."/>
            <person name="Wu D."/>
            <person name="Gronow S."/>
            <person name="Wellnitz S."/>
            <person name="Brambilla E.-M."/>
            <person name="Klenk H.-P."/>
            <person name="Eisen J.A."/>
        </authorList>
    </citation>
    <scope>NUCLEOTIDE SEQUENCE [LARGE SCALE GENOMIC DNA]</scope>
    <source>
        <strain evidence="2 3">DSM 21528</strain>
    </source>
</reference>
<evidence type="ECO:0000313" key="2">
    <source>
        <dbReference type="EMBL" id="EHQ05012.1"/>
    </source>
</evidence>
<keyword evidence="3" id="KW-1185">Reference proteome</keyword>
<dbReference type="InterPro" id="IPR005186">
    <property type="entry name" value="FlaG"/>
</dbReference>
<evidence type="ECO:0008006" key="4">
    <source>
        <dbReference type="Google" id="ProtNLM"/>
    </source>
</evidence>
<protein>
    <recommendedName>
        <fullName evidence="4">Flagellar protein FlaG protein</fullName>
    </recommendedName>
</protein>
<name>H2CJU8_9LEPT</name>
<sequence length="118" mass="13700">MEINTRIKELHDAVTAVRPENRSHSEHHESADRQYSNVPDTPENRHRIDRAIRALDIFNPNHPNTRFRYSVHSDTGSIQVELYNYLTGEVMQKIPSNKLLDYAARIQELSGLLLEEHA</sequence>
<dbReference type="Gene3D" id="3.30.160.170">
    <property type="entry name" value="FlaG-like"/>
    <property type="match status" value="1"/>
</dbReference>
<dbReference type="RefSeq" id="WP_002769261.1">
    <property type="nucleotide sequence ID" value="NZ_JH597773.1"/>
</dbReference>
<dbReference type="STRING" id="183.GCA_002009735_00539"/>
<dbReference type="HOGENOM" id="CLU_2070180_0_0_12"/>
<dbReference type="Pfam" id="PF03646">
    <property type="entry name" value="FlaG"/>
    <property type="match status" value="1"/>
</dbReference>